<feature type="compositionally biased region" description="Acidic residues" evidence="1">
    <location>
        <begin position="139"/>
        <end position="154"/>
    </location>
</feature>
<organism evidence="2 3">
    <name type="scientific">Flavobacterium segetis</name>
    <dbReference type="NCBI Taxonomy" id="271157"/>
    <lineage>
        <taxon>Bacteria</taxon>
        <taxon>Pseudomonadati</taxon>
        <taxon>Bacteroidota</taxon>
        <taxon>Flavobacteriia</taxon>
        <taxon>Flavobacteriales</taxon>
        <taxon>Flavobacteriaceae</taxon>
        <taxon>Flavobacterium</taxon>
    </lineage>
</organism>
<proteinExistence type="predicted"/>
<dbReference type="RefSeq" id="WP_234972883.1">
    <property type="nucleotide sequence ID" value="NZ_FQWE01000001.1"/>
</dbReference>
<accession>A0A1M5EMG3</accession>
<dbReference type="Proteomes" id="UP000184036">
    <property type="component" value="Unassembled WGS sequence"/>
</dbReference>
<protein>
    <submittedName>
        <fullName evidence="2">Uncharacterized protein</fullName>
    </submittedName>
</protein>
<keyword evidence="3" id="KW-1185">Reference proteome</keyword>
<dbReference type="AlphaFoldDB" id="A0A1M5EMG3"/>
<feature type="region of interest" description="Disordered" evidence="1">
    <location>
        <begin position="96"/>
        <end position="172"/>
    </location>
</feature>
<evidence type="ECO:0000313" key="2">
    <source>
        <dbReference type="EMBL" id="SHF80429.1"/>
    </source>
</evidence>
<evidence type="ECO:0000313" key="3">
    <source>
        <dbReference type="Proteomes" id="UP000184036"/>
    </source>
</evidence>
<sequence>METITEIQQKIIAITTKIREEFPELTKYISEMPENNDKDEKILIENFKKYYQSLLDIVHQYSQTHEGNVKLSDNKNTEYADLQIYPAEEDIYQQFTKEADLNPENTSKNKTAVDQAPRMNEKSFENARSGSDLDVPGSELDDQQESVGSEDEENNYYSLGGDNHNDLEEDQG</sequence>
<feature type="compositionally biased region" description="Polar residues" evidence="1">
    <location>
        <begin position="103"/>
        <end position="112"/>
    </location>
</feature>
<gene>
    <name evidence="2" type="ORF">SAMN05444396_101473</name>
</gene>
<dbReference type="STRING" id="271157.SAMN05444396_101473"/>
<name>A0A1M5EMG3_9FLAO</name>
<reference evidence="3" key="1">
    <citation type="submission" date="2016-11" db="EMBL/GenBank/DDBJ databases">
        <authorList>
            <person name="Varghese N."/>
            <person name="Submissions S."/>
        </authorList>
    </citation>
    <scope>NUCLEOTIDE SEQUENCE [LARGE SCALE GENOMIC DNA]</scope>
    <source>
        <strain evidence="3">DSM 19741</strain>
    </source>
</reference>
<dbReference type="EMBL" id="FQWE01000001">
    <property type="protein sequence ID" value="SHF80429.1"/>
    <property type="molecule type" value="Genomic_DNA"/>
</dbReference>
<evidence type="ECO:0000256" key="1">
    <source>
        <dbReference type="SAM" id="MobiDB-lite"/>
    </source>
</evidence>